<dbReference type="EMBL" id="JBBPBM010000028">
    <property type="protein sequence ID" value="KAK8538178.1"/>
    <property type="molecule type" value="Genomic_DNA"/>
</dbReference>
<gene>
    <name evidence="1" type="ORF">V6N12_044314</name>
</gene>
<evidence type="ECO:0000313" key="2">
    <source>
        <dbReference type="Proteomes" id="UP001472677"/>
    </source>
</evidence>
<sequence>MSNPNSTAALALTSDICPSGRPPDTSWLALPSVAIGKRVDPVVSSDEVSIDVVVENGISMHGNDAAQKDAGLSAALEIGVEGHSRLEDPGVGVQFPLLQRKGCDADHGETMKAQGHKHCSMLPRKPALAATNKSTPKKVVSGSRFNVLNLDDDSSDPIVVSSVSQLRELVISAGSISIAKGKATGSTGVGSTLKKLPQEALSLVSNAVGKENKENADVNLQDRDSSVAKGLIVRIDSSLNRKTHMTVCVVEEGQRSVLRDVGDRSMSGPIRSSGVKSANRIAASTKRSKYFHDVTMARRKRNTICHLRLGNGEWCDDSSTVKSAAGAFYKCLFSSKPQTHCSNALSGKFHVFEDRELSSVLAEVSSDESRCRQILEPNPDVVGDPLVVGKRLAVTFTTSAVDCAKACRTLGRGLVPVRRWCKPRVGWVNANADGASWY</sequence>
<keyword evidence="2" id="KW-1185">Reference proteome</keyword>
<dbReference type="Proteomes" id="UP001472677">
    <property type="component" value="Unassembled WGS sequence"/>
</dbReference>
<protein>
    <submittedName>
        <fullName evidence="1">Uncharacterized protein</fullName>
    </submittedName>
</protein>
<proteinExistence type="predicted"/>
<accession>A0ABR2DHV7</accession>
<name>A0ABR2DHV7_9ROSI</name>
<reference evidence="1 2" key="1">
    <citation type="journal article" date="2024" name="G3 (Bethesda)">
        <title>Genome assembly of Hibiscus sabdariffa L. provides insights into metabolisms of medicinal natural products.</title>
        <authorList>
            <person name="Kim T."/>
        </authorList>
    </citation>
    <scope>NUCLEOTIDE SEQUENCE [LARGE SCALE GENOMIC DNA]</scope>
    <source>
        <strain evidence="1">TK-2024</strain>
        <tissue evidence="1">Old leaves</tissue>
    </source>
</reference>
<organism evidence="1 2">
    <name type="scientific">Hibiscus sabdariffa</name>
    <name type="common">roselle</name>
    <dbReference type="NCBI Taxonomy" id="183260"/>
    <lineage>
        <taxon>Eukaryota</taxon>
        <taxon>Viridiplantae</taxon>
        <taxon>Streptophyta</taxon>
        <taxon>Embryophyta</taxon>
        <taxon>Tracheophyta</taxon>
        <taxon>Spermatophyta</taxon>
        <taxon>Magnoliopsida</taxon>
        <taxon>eudicotyledons</taxon>
        <taxon>Gunneridae</taxon>
        <taxon>Pentapetalae</taxon>
        <taxon>rosids</taxon>
        <taxon>malvids</taxon>
        <taxon>Malvales</taxon>
        <taxon>Malvaceae</taxon>
        <taxon>Malvoideae</taxon>
        <taxon>Hibiscus</taxon>
    </lineage>
</organism>
<evidence type="ECO:0000313" key="1">
    <source>
        <dbReference type="EMBL" id="KAK8538178.1"/>
    </source>
</evidence>
<comment type="caution">
    <text evidence="1">The sequence shown here is derived from an EMBL/GenBank/DDBJ whole genome shotgun (WGS) entry which is preliminary data.</text>
</comment>